<dbReference type="InterPro" id="IPR011047">
    <property type="entry name" value="Quinoprotein_ADH-like_sf"/>
</dbReference>
<keyword evidence="1" id="KW-1133">Transmembrane helix</keyword>
<evidence type="ECO:0000256" key="1">
    <source>
        <dbReference type="SAM" id="Phobius"/>
    </source>
</evidence>
<protein>
    <submittedName>
        <fullName evidence="3">WD40 repeat domain-containing protein</fullName>
    </submittedName>
</protein>
<feature type="transmembrane region" description="Helical" evidence="1">
    <location>
        <begin position="407"/>
        <end position="430"/>
    </location>
</feature>
<dbReference type="EMBL" id="CP042905">
    <property type="protein sequence ID" value="QEE16876.1"/>
    <property type="molecule type" value="Genomic_DNA"/>
</dbReference>
<dbReference type="PANTHER" id="PTHR34512:SF30">
    <property type="entry name" value="OUTER MEMBRANE PROTEIN ASSEMBLY FACTOR BAMB"/>
    <property type="match status" value="1"/>
</dbReference>
<gene>
    <name evidence="3" type="ORF">DSAG12_02706</name>
</gene>
<feature type="domain" description="Pyrrolo-quinoline quinone repeat" evidence="2">
    <location>
        <begin position="203"/>
        <end position="362"/>
    </location>
</feature>
<dbReference type="Pfam" id="PF13360">
    <property type="entry name" value="PQQ_2"/>
    <property type="match status" value="1"/>
</dbReference>
<evidence type="ECO:0000313" key="3">
    <source>
        <dbReference type="EMBL" id="QEE16876.1"/>
    </source>
</evidence>
<dbReference type="InterPro" id="IPR015943">
    <property type="entry name" value="WD40/YVTN_repeat-like_dom_sf"/>
</dbReference>
<dbReference type="SUPFAM" id="SSF50998">
    <property type="entry name" value="Quinoprotein alcohol dehydrogenase-like"/>
    <property type="match status" value="1"/>
</dbReference>
<dbReference type="Gene3D" id="2.130.10.10">
    <property type="entry name" value="YVTN repeat-like/Quinoprotein amine dehydrogenase"/>
    <property type="match status" value="1"/>
</dbReference>
<reference evidence="3 4" key="1">
    <citation type="journal article" date="2020" name="Nature">
        <title>Isolation of an archaeon at the prokaryote-eukaryote interface.</title>
        <authorList>
            <person name="Imachi H."/>
            <person name="Nobu M.K."/>
            <person name="Nakahara N."/>
            <person name="Morono Y."/>
            <person name="Ogawara M."/>
            <person name="Takaki Y."/>
            <person name="Takano Y."/>
            <person name="Uematsu K."/>
            <person name="Ikuta T."/>
            <person name="Ito M."/>
            <person name="Matsui Y."/>
            <person name="Miyazaki M."/>
            <person name="Murata K."/>
            <person name="Saito Y."/>
            <person name="Sakai S."/>
            <person name="Song C."/>
            <person name="Tasumi E."/>
            <person name="Yamanaka Y."/>
            <person name="Yamaguchi T."/>
            <person name="Kamagata Y."/>
            <person name="Tamaki H."/>
            <person name="Takai K."/>
        </authorList>
    </citation>
    <scope>NUCLEOTIDE SEQUENCE [LARGE SCALE GENOMIC DNA]</scope>
    <source>
        <strain evidence="3 4">MK-D1</strain>
    </source>
</reference>
<dbReference type="InterPro" id="IPR002372">
    <property type="entry name" value="PQQ_rpt_dom"/>
</dbReference>
<dbReference type="GeneID" id="41330686"/>
<accession>A0A5B9DDS4</accession>
<name>A0A5B9DDS4_9ARCH</name>
<keyword evidence="1" id="KW-0812">Transmembrane</keyword>
<dbReference type="AlphaFoldDB" id="A0A5B9DDS4"/>
<dbReference type="PANTHER" id="PTHR34512">
    <property type="entry name" value="CELL SURFACE PROTEIN"/>
    <property type="match status" value="1"/>
</dbReference>
<evidence type="ECO:0000259" key="2">
    <source>
        <dbReference type="Pfam" id="PF13360"/>
    </source>
</evidence>
<evidence type="ECO:0000313" key="4">
    <source>
        <dbReference type="Proteomes" id="UP000321408"/>
    </source>
</evidence>
<proteinExistence type="predicted"/>
<dbReference type="Proteomes" id="UP000321408">
    <property type="component" value="Chromosome"/>
</dbReference>
<organism evidence="3 4">
    <name type="scientific">Promethearchaeum syntrophicum</name>
    <dbReference type="NCBI Taxonomy" id="2594042"/>
    <lineage>
        <taxon>Archaea</taxon>
        <taxon>Promethearchaeati</taxon>
        <taxon>Promethearchaeota</taxon>
        <taxon>Promethearchaeia</taxon>
        <taxon>Promethearchaeales</taxon>
        <taxon>Promethearchaeaceae</taxon>
        <taxon>Promethearchaeum</taxon>
    </lineage>
</organism>
<keyword evidence="4" id="KW-1185">Reference proteome</keyword>
<sequence length="435" mass="47312">MKKVNLMMMGILLTMLMVSSYIASANAETEDYVPPEVSIVMMTDFSDNTFGNNMKMSKDGKYVVADTVDNVILYSVPESFDGESEIIWNLTSHVLSYYVDINEDGSKISFVDADVNKYYCYGKTGTDDLWAFDYGINSVNKALMCADGGVFFLAIYVSSELAYNLIGINGTNGNEMWRKSIFDYPNIANFNRNGSTLGLGFANGTVLCLDGYTGDQLWKKQGLSSSVATLEISDDGSTMVTSGLDVGPFGDNVTVWDTLSGNILWNSIIEAAYKGFSMTESGDKIIIGSYTADASDKRVRCYARNAKDLTWEIATTSQVRATKISLDGKIAVAGIYDGMVMIIDAEVGRSIMNHNTYSSEISLVQISDDGTVVSILTNDGMFIVYKIDVVPGTVLSNLSDLVKNLDLSHYILMGGSALVGLILGGLLFGLTKKKK</sequence>
<dbReference type="KEGG" id="psyt:DSAG12_02706"/>
<keyword evidence="1" id="KW-0472">Membrane</keyword>
<dbReference type="OrthoDB" id="145878at2157"/>
<reference evidence="3 4" key="2">
    <citation type="journal article" date="2024" name="Int. J. Syst. Evol. Microbiol.">
        <title>Promethearchaeum syntrophicum gen. nov., sp. nov., an anaerobic, obligately syntrophic archaeon, the first isolate of the lineage 'Asgard' archaea, and proposal of the new archaeal phylum Promethearchaeota phyl. nov. and kingdom Promethearchaeati regn. nov.</title>
        <authorList>
            <person name="Imachi H."/>
            <person name="Nobu M.K."/>
            <person name="Kato S."/>
            <person name="Takaki Y."/>
            <person name="Miyazaki M."/>
            <person name="Miyata M."/>
            <person name="Ogawara M."/>
            <person name="Saito Y."/>
            <person name="Sakai S."/>
            <person name="Tahara Y.O."/>
            <person name="Takano Y."/>
            <person name="Tasumi E."/>
            <person name="Uematsu K."/>
            <person name="Yoshimura T."/>
            <person name="Itoh T."/>
            <person name="Ohkuma M."/>
            <person name="Takai K."/>
        </authorList>
    </citation>
    <scope>NUCLEOTIDE SEQUENCE [LARGE SCALE GENOMIC DNA]</scope>
    <source>
        <strain evidence="3 4">MK-D1</strain>
    </source>
</reference>
<dbReference type="RefSeq" id="WP_147663802.1">
    <property type="nucleotide sequence ID" value="NZ_CP042905.2"/>
</dbReference>